<evidence type="ECO:0000256" key="5">
    <source>
        <dbReference type="ARBA" id="ARBA00023012"/>
    </source>
</evidence>
<proteinExistence type="predicted"/>
<evidence type="ECO:0000256" key="6">
    <source>
        <dbReference type="SAM" id="Coils"/>
    </source>
</evidence>
<evidence type="ECO:0000256" key="2">
    <source>
        <dbReference type="ARBA" id="ARBA00012438"/>
    </source>
</evidence>
<reference evidence="10" key="1">
    <citation type="submission" date="2015-07" db="EMBL/GenBank/DDBJ databases">
        <title>Complete Genome of Thermincola ferriacetica strain Z-0001T.</title>
        <authorList>
            <person name="Lusk B."/>
            <person name="Badalamenti J.P."/>
            <person name="Parameswaran P."/>
            <person name="Bond D.R."/>
            <person name="Torres C.I."/>
        </authorList>
    </citation>
    <scope>NUCLEOTIDE SEQUENCE [LARGE SCALE GENOMIC DNA]</scope>
    <source>
        <strain evidence="10">Z-0001</strain>
    </source>
</reference>
<dbReference type="SMART" id="SM00387">
    <property type="entry name" value="HATPase_c"/>
    <property type="match status" value="1"/>
</dbReference>
<organism evidence="9 10">
    <name type="scientific">Thermincola ferriacetica</name>
    <dbReference type="NCBI Taxonomy" id="281456"/>
    <lineage>
        <taxon>Bacteria</taxon>
        <taxon>Bacillati</taxon>
        <taxon>Bacillota</taxon>
        <taxon>Clostridia</taxon>
        <taxon>Eubacteriales</taxon>
        <taxon>Thermincolaceae</taxon>
        <taxon>Thermincola</taxon>
    </lineage>
</organism>
<dbReference type="Gene3D" id="1.10.287.130">
    <property type="match status" value="1"/>
</dbReference>
<keyword evidence="7" id="KW-0472">Membrane</keyword>
<dbReference type="PANTHER" id="PTHR43547:SF2">
    <property type="entry name" value="HYBRID SIGNAL TRANSDUCTION HISTIDINE KINASE C"/>
    <property type="match status" value="1"/>
</dbReference>
<evidence type="ECO:0000313" key="9">
    <source>
        <dbReference type="EMBL" id="KNZ69028.1"/>
    </source>
</evidence>
<comment type="catalytic activity">
    <reaction evidence="1">
        <text>ATP + protein L-histidine = ADP + protein N-phospho-L-histidine.</text>
        <dbReference type="EC" id="2.7.13.3"/>
    </reaction>
</comment>
<dbReference type="InterPro" id="IPR003594">
    <property type="entry name" value="HATPase_dom"/>
</dbReference>
<keyword evidence="5" id="KW-0902">Two-component regulatory system</keyword>
<dbReference type="PANTHER" id="PTHR43547">
    <property type="entry name" value="TWO-COMPONENT HISTIDINE KINASE"/>
    <property type="match status" value="1"/>
</dbReference>
<dbReference type="SUPFAM" id="SSF47384">
    <property type="entry name" value="Homodimeric domain of signal transducing histidine kinase"/>
    <property type="match status" value="1"/>
</dbReference>
<evidence type="ECO:0000256" key="4">
    <source>
        <dbReference type="ARBA" id="ARBA00022777"/>
    </source>
</evidence>
<evidence type="ECO:0000313" key="10">
    <source>
        <dbReference type="Proteomes" id="UP000037175"/>
    </source>
</evidence>
<name>A0A0L6W0W9_9FIRM</name>
<dbReference type="InterPro" id="IPR005467">
    <property type="entry name" value="His_kinase_dom"/>
</dbReference>
<dbReference type="AlphaFoldDB" id="A0A0L6W0W9"/>
<feature type="domain" description="Histidine kinase" evidence="8">
    <location>
        <begin position="250"/>
        <end position="451"/>
    </location>
</feature>
<dbReference type="InterPro" id="IPR004358">
    <property type="entry name" value="Sig_transdc_His_kin-like_C"/>
</dbReference>
<dbReference type="EC" id="2.7.13.3" evidence="2"/>
<feature type="transmembrane region" description="Helical" evidence="7">
    <location>
        <begin position="188"/>
        <end position="216"/>
    </location>
</feature>
<feature type="transmembrane region" description="Helical" evidence="7">
    <location>
        <begin position="113"/>
        <end position="131"/>
    </location>
</feature>
<dbReference type="PRINTS" id="PR00344">
    <property type="entry name" value="BCTRLSENSOR"/>
</dbReference>
<accession>A0A0L6W0W9</accession>
<sequence length="458" mass="51051">MGKSLNKKTVYSVLALVLAGISAYHGVYRMESLQFIGALVEDAIVKKDNGLLVLASFELVIVDTLWLMPGILSGFLLVDLWRKYLLRQWWVNYLLVVPWVLAIHYILAVQKASYSLVGMLVIVLLSILAVIEMGELRENFGPVVLVAFGLTMAVNWLNVVPLVSSVPISRGDLDVGIKLGASFLDGEGVLNLVGLFFSLFFFFTSIISTLLVSVYLRRISLMEENRVKEIQLQELEMQARQARVLQEMHTLVHDLKTPLMTIRGLNSLVEMSANSEKTKEYCQRIDGAVDKVNAMISEILYDEVRKDITPADLIQYVRAHVLVKKMGQEVVFDIAADLPKLKINVIRMSRVLINLIENAFAATTGVKNAKIIIKVYKEGDWVIFEIIDNGRGIAKEDLEKVWSWGYSTKGNSSGLGLAFVKQIVENHQGKVALERIPEGGTKVTVKLKGVSPDEDSGN</sequence>
<dbReference type="InterPro" id="IPR003661">
    <property type="entry name" value="HisK_dim/P_dom"/>
</dbReference>
<keyword evidence="7" id="KW-1133">Transmembrane helix</keyword>
<evidence type="ECO:0000256" key="3">
    <source>
        <dbReference type="ARBA" id="ARBA00022553"/>
    </source>
</evidence>
<dbReference type="EMBL" id="LGTE01000018">
    <property type="protein sequence ID" value="KNZ69028.1"/>
    <property type="molecule type" value="Genomic_DNA"/>
</dbReference>
<keyword evidence="7" id="KW-0812">Transmembrane</keyword>
<keyword evidence="10" id="KW-1185">Reference proteome</keyword>
<dbReference type="InterPro" id="IPR036097">
    <property type="entry name" value="HisK_dim/P_sf"/>
</dbReference>
<feature type="transmembrane region" description="Helical" evidence="7">
    <location>
        <begin position="51"/>
        <end position="78"/>
    </location>
</feature>
<dbReference type="Proteomes" id="UP000037175">
    <property type="component" value="Unassembled WGS sequence"/>
</dbReference>
<keyword evidence="3" id="KW-0597">Phosphoprotein</keyword>
<keyword evidence="4 9" id="KW-0418">Kinase</keyword>
<dbReference type="SUPFAM" id="SSF55874">
    <property type="entry name" value="ATPase domain of HSP90 chaperone/DNA topoisomerase II/histidine kinase"/>
    <property type="match status" value="1"/>
</dbReference>
<keyword evidence="6" id="KW-0175">Coiled coil</keyword>
<evidence type="ECO:0000256" key="7">
    <source>
        <dbReference type="SAM" id="Phobius"/>
    </source>
</evidence>
<dbReference type="InterPro" id="IPR036890">
    <property type="entry name" value="HATPase_C_sf"/>
</dbReference>
<dbReference type="RefSeq" id="WP_052218517.1">
    <property type="nucleotide sequence ID" value="NZ_LGTE01000018.1"/>
</dbReference>
<dbReference type="PROSITE" id="PS50109">
    <property type="entry name" value="HIS_KIN"/>
    <property type="match status" value="1"/>
</dbReference>
<dbReference type="GO" id="GO:0000155">
    <property type="term" value="F:phosphorelay sensor kinase activity"/>
    <property type="evidence" value="ECO:0007669"/>
    <property type="project" value="InterPro"/>
</dbReference>
<gene>
    <name evidence="9" type="ORF">Tfer_2390</name>
</gene>
<dbReference type="Pfam" id="PF02518">
    <property type="entry name" value="HATPase_c"/>
    <property type="match status" value="1"/>
</dbReference>
<feature type="transmembrane region" description="Helical" evidence="7">
    <location>
        <begin position="90"/>
        <end position="107"/>
    </location>
</feature>
<comment type="caution">
    <text evidence="9">The sequence shown here is derived from an EMBL/GenBank/DDBJ whole genome shotgun (WGS) entry which is preliminary data.</text>
</comment>
<dbReference type="Gene3D" id="3.30.565.10">
    <property type="entry name" value="Histidine kinase-like ATPase, C-terminal domain"/>
    <property type="match status" value="1"/>
</dbReference>
<dbReference type="SMART" id="SM00388">
    <property type="entry name" value="HisKA"/>
    <property type="match status" value="1"/>
</dbReference>
<evidence type="ECO:0000259" key="8">
    <source>
        <dbReference type="PROSITE" id="PS50109"/>
    </source>
</evidence>
<dbReference type="CDD" id="cd00082">
    <property type="entry name" value="HisKA"/>
    <property type="match status" value="1"/>
</dbReference>
<keyword evidence="4 9" id="KW-0808">Transferase</keyword>
<feature type="coiled-coil region" evidence="6">
    <location>
        <begin position="218"/>
        <end position="245"/>
    </location>
</feature>
<evidence type="ECO:0000256" key="1">
    <source>
        <dbReference type="ARBA" id="ARBA00000085"/>
    </source>
</evidence>
<dbReference type="Pfam" id="PF00512">
    <property type="entry name" value="HisKA"/>
    <property type="match status" value="1"/>
</dbReference>
<feature type="transmembrane region" description="Helical" evidence="7">
    <location>
        <begin position="143"/>
        <end position="168"/>
    </location>
</feature>
<protein>
    <recommendedName>
        <fullName evidence="2">histidine kinase</fullName>
        <ecNumber evidence="2">2.7.13.3</ecNumber>
    </recommendedName>
</protein>